<organism evidence="2 3">
    <name type="scientific">Erythranthe guttata</name>
    <name type="common">Yellow monkey flower</name>
    <name type="synonym">Mimulus guttatus</name>
    <dbReference type="NCBI Taxonomy" id="4155"/>
    <lineage>
        <taxon>Eukaryota</taxon>
        <taxon>Viridiplantae</taxon>
        <taxon>Streptophyta</taxon>
        <taxon>Embryophyta</taxon>
        <taxon>Tracheophyta</taxon>
        <taxon>Spermatophyta</taxon>
        <taxon>Magnoliopsida</taxon>
        <taxon>eudicotyledons</taxon>
        <taxon>Gunneridae</taxon>
        <taxon>Pentapetalae</taxon>
        <taxon>asterids</taxon>
        <taxon>lamiids</taxon>
        <taxon>Lamiales</taxon>
        <taxon>Phrymaceae</taxon>
        <taxon>Erythranthe</taxon>
    </lineage>
</organism>
<proteinExistence type="predicted"/>
<dbReference type="EMBL" id="KI632305">
    <property type="protein sequence ID" value="EYU19233.1"/>
    <property type="molecule type" value="Genomic_DNA"/>
</dbReference>
<dbReference type="Pfam" id="PF23622">
    <property type="entry name" value="LRR_At1g61320_AtMIF1"/>
    <property type="match status" value="1"/>
</dbReference>
<feature type="domain" description="F-box" evidence="1">
    <location>
        <begin position="29"/>
        <end position="65"/>
    </location>
</feature>
<dbReference type="InterPro" id="IPR036047">
    <property type="entry name" value="F-box-like_dom_sf"/>
</dbReference>
<dbReference type="InterPro" id="IPR055357">
    <property type="entry name" value="LRR_At1g61320_AtMIF1"/>
</dbReference>
<dbReference type="PROSITE" id="PS50181">
    <property type="entry name" value="FBOX"/>
    <property type="match status" value="1"/>
</dbReference>
<dbReference type="InterPro" id="IPR050232">
    <property type="entry name" value="FBL13/AtMIF1-like"/>
</dbReference>
<evidence type="ECO:0000313" key="2">
    <source>
        <dbReference type="EMBL" id="EYU19233.1"/>
    </source>
</evidence>
<dbReference type="Pfam" id="PF00646">
    <property type="entry name" value="F-box"/>
    <property type="match status" value="1"/>
</dbReference>
<dbReference type="Proteomes" id="UP000030748">
    <property type="component" value="Unassembled WGS sequence"/>
</dbReference>
<sequence length="305" mass="35121">MILNMNSKSMGRFNVKEVYEEQSAINGGYDSISLLPDCILDHILSYLPTKEAVATSVLSKRWKYLWTFVPILDFDDSLLYSSQFEFRHSINVTCFMNFVDKVLLQRDKSNVKRFRLSCRVCFSASRVNEWILSAVKQNVQELDLCLFVEEPFVLPACVFDNEILTVIKLEMNCNLHLPPRISIPSLKTLHLRLVTFPNDNNTVQSLFSSCPFLEELAVLDYDSGMQLLPDCALSSLKTVDYTNFCGTNTEIWFLRFLLKNAVVLEKMNVYWSKNSSKDQMNQWKIKEQLHALPKGSLHCALLITT</sequence>
<dbReference type="Pfam" id="PF08387">
    <property type="entry name" value="FBD"/>
    <property type="match status" value="1"/>
</dbReference>
<dbReference type="PANTHER" id="PTHR31900:SF30">
    <property type="entry name" value="SUPERFAMILY PROTEIN, PUTATIVE-RELATED"/>
    <property type="match status" value="1"/>
</dbReference>
<reference evidence="2 3" key="1">
    <citation type="journal article" date="2013" name="Proc. Natl. Acad. Sci. U.S.A.">
        <title>Fine-scale variation in meiotic recombination in Mimulus inferred from population shotgun sequencing.</title>
        <authorList>
            <person name="Hellsten U."/>
            <person name="Wright K.M."/>
            <person name="Jenkins J."/>
            <person name="Shu S."/>
            <person name="Yuan Y."/>
            <person name="Wessler S.R."/>
            <person name="Schmutz J."/>
            <person name="Willis J.H."/>
            <person name="Rokhsar D.S."/>
        </authorList>
    </citation>
    <scope>NUCLEOTIDE SEQUENCE [LARGE SCALE GENOMIC DNA]</scope>
    <source>
        <strain evidence="3">cv. DUN x IM62</strain>
    </source>
</reference>
<evidence type="ECO:0000259" key="1">
    <source>
        <dbReference type="PROSITE" id="PS50181"/>
    </source>
</evidence>
<dbReference type="InterPro" id="IPR001810">
    <property type="entry name" value="F-box_dom"/>
</dbReference>
<protein>
    <recommendedName>
        <fullName evidence="1">F-box domain-containing protein</fullName>
    </recommendedName>
</protein>
<dbReference type="STRING" id="4155.A0A022PWN7"/>
<dbReference type="SMART" id="SM00256">
    <property type="entry name" value="FBOX"/>
    <property type="match status" value="1"/>
</dbReference>
<gene>
    <name evidence="2" type="ORF">MIMGU_mgv1a010689mg</name>
</gene>
<evidence type="ECO:0000313" key="3">
    <source>
        <dbReference type="Proteomes" id="UP000030748"/>
    </source>
</evidence>
<name>A0A022PWN7_ERYGU</name>
<dbReference type="PANTHER" id="PTHR31900">
    <property type="entry name" value="F-BOX/RNI SUPERFAMILY PROTEIN-RELATED"/>
    <property type="match status" value="1"/>
</dbReference>
<accession>A0A022PWN7</accession>
<dbReference type="InterPro" id="IPR053781">
    <property type="entry name" value="F-box_AtFBL13-like"/>
</dbReference>
<dbReference type="AlphaFoldDB" id="A0A022PWN7"/>
<dbReference type="SUPFAM" id="SSF81383">
    <property type="entry name" value="F-box domain"/>
    <property type="match status" value="1"/>
</dbReference>
<keyword evidence="3" id="KW-1185">Reference proteome</keyword>
<dbReference type="Gene3D" id="1.20.1280.50">
    <property type="match status" value="1"/>
</dbReference>
<dbReference type="eggNOG" id="ENOG502RYTW">
    <property type="taxonomic scope" value="Eukaryota"/>
</dbReference>
<dbReference type="SMART" id="SM00579">
    <property type="entry name" value="FBD"/>
    <property type="match status" value="1"/>
</dbReference>
<dbReference type="CDD" id="cd22160">
    <property type="entry name" value="F-box_AtFBL13-like"/>
    <property type="match status" value="1"/>
</dbReference>
<dbReference type="InterPro" id="IPR006566">
    <property type="entry name" value="FBD"/>
</dbReference>